<dbReference type="RefSeq" id="WP_147704435.1">
    <property type="nucleotide sequence ID" value="NZ_VDUY01000004.1"/>
</dbReference>
<dbReference type="OrthoDB" id="9807558at2"/>
<dbReference type="GO" id="GO:0003677">
    <property type="term" value="F:DNA binding"/>
    <property type="evidence" value="ECO:0007669"/>
    <property type="project" value="UniProtKB-KW"/>
</dbReference>
<keyword evidence="8" id="KW-1185">Reference proteome</keyword>
<dbReference type="InterPro" id="IPR012794">
    <property type="entry name" value="PcaR_PcaU"/>
</dbReference>
<dbReference type="SUPFAM" id="SSF55781">
    <property type="entry name" value="GAF domain-like"/>
    <property type="match status" value="1"/>
</dbReference>
<keyword evidence="1" id="KW-0805">Transcription regulation</keyword>
<dbReference type="Gene3D" id="1.10.10.10">
    <property type="entry name" value="Winged helix-like DNA-binding domain superfamily/Winged helix DNA-binding domain"/>
    <property type="match status" value="1"/>
</dbReference>
<dbReference type="AlphaFoldDB" id="A0A5C8NW83"/>
<dbReference type="InterPro" id="IPR036388">
    <property type="entry name" value="WH-like_DNA-bd_sf"/>
</dbReference>
<dbReference type="PANTHER" id="PTHR30136:SF34">
    <property type="entry name" value="TRANSCRIPTIONAL REGULATOR"/>
    <property type="match status" value="1"/>
</dbReference>
<accession>A0A5C8NW83</accession>
<evidence type="ECO:0000259" key="6">
    <source>
        <dbReference type="PROSITE" id="PS51078"/>
    </source>
</evidence>
<dbReference type="FunFam" id="1.10.10.10:FF:000056">
    <property type="entry name" value="IclR family transcriptional regulator"/>
    <property type="match status" value="1"/>
</dbReference>
<gene>
    <name evidence="7" type="ORF">FHP08_10580</name>
</gene>
<dbReference type="Pfam" id="PF01614">
    <property type="entry name" value="IclR_C"/>
    <property type="match status" value="1"/>
</dbReference>
<evidence type="ECO:0000256" key="3">
    <source>
        <dbReference type="ARBA" id="ARBA00023163"/>
    </source>
</evidence>
<dbReference type="PROSITE" id="PS51078">
    <property type="entry name" value="ICLR_ED"/>
    <property type="match status" value="1"/>
</dbReference>
<comment type="caution">
    <text evidence="7">The sequence shown here is derived from an EMBL/GenBank/DDBJ whole genome shotgun (WGS) entry which is preliminary data.</text>
</comment>
<sequence length="303" mass="32457">MKPALEADGGRLSTAEPPDFVQSFARGLAVIEAFDREHAAMTLSEVARRAGLTRAAARRLLLTLCELGYAETDGRLFSLRPRVLKLGFAYLHAQGIWDLAQPFLVELVERIHESCSIAVLDGRDIVYVARVPTRTRIMSINLGIGSRLPAHATSLGRVLLAALSEPGLDAVLTEASPLPAYTERTVTDPAELARRIAQVRRDGWCILDQELELGLRSIAVPLRGPGGKVVAALNAGLQASRFTLEAMRQQVLPEMLRAAAQISTALGAPTTAPAAPAPAARRAPPPAAATRRAAAARARPPRR</sequence>
<dbReference type="Proteomes" id="UP000321548">
    <property type="component" value="Unassembled WGS sequence"/>
</dbReference>
<dbReference type="InterPro" id="IPR050707">
    <property type="entry name" value="HTH_MetabolicPath_Reg"/>
</dbReference>
<name>A0A5C8NW83_9BURK</name>
<dbReference type="GO" id="GO:0046278">
    <property type="term" value="P:3,4-dihydroxybenzoate metabolic process"/>
    <property type="evidence" value="ECO:0007669"/>
    <property type="project" value="InterPro"/>
</dbReference>
<dbReference type="EMBL" id="VDUY01000004">
    <property type="protein sequence ID" value="TXL65240.1"/>
    <property type="molecule type" value="Genomic_DNA"/>
</dbReference>
<dbReference type="SMART" id="SM00346">
    <property type="entry name" value="HTH_ICLR"/>
    <property type="match status" value="1"/>
</dbReference>
<keyword evidence="3" id="KW-0804">Transcription</keyword>
<evidence type="ECO:0000256" key="2">
    <source>
        <dbReference type="ARBA" id="ARBA00023125"/>
    </source>
</evidence>
<dbReference type="GO" id="GO:0045892">
    <property type="term" value="P:negative regulation of DNA-templated transcription"/>
    <property type="evidence" value="ECO:0007669"/>
    <property type="project" value="TreeGrafter"/>
</dbReference>
<dbReference type="PANTHER" id="PTHR30136">
    <property type="entry name" value="HELIX-TURN-HELIX TRANSCRIPTIONAL REGULATOR, ICLR FAMILY"/>
    <property type="match status" value="1"/>
</dbReference>
<dbReference type="InterPro" id="IPR029016">
    <property type="entry name" value="GAF-like_dom_sf"/>
</dbReference>
<dbReference type="PROSITE" id="PS51077">
    <property type="entry name" value="HTH_ICLR"/>
    <property type="match status" value="1"/>
</dbReference>
<feature type="domain" description="IclR-ED" evidence="6">
    <location>
        <begin position="82"/>
        <end position="268"/>
    </location>
</feature>
<protein>
    <submittedName>
        <fullName evidence="7">Helix-turn-helix domain-containing protein</fullName>
    </submittedName>
</protein>
<keyword evidence="2" id="KW-0238">DNA-binding</keyword>
<feature type="domain" description="HTH iclR-type" evidence="5">
    <location>
        <begin position="21"/>
        <end position="81"/>
    </location>
</feature>
<evidence type="ECO:0000313" key="8">
    <source>
        <dbReference type="Proteomes" id="UP000321548"/>
    </source>
</evidence>
<dbReference type="InterPro" id="IPR036390">
    <property type="entry name" value="WH_DNA-bd_sf"/>
</dbReference>
<evidence type="ECO:0000313" key="7">
    <source>
        <dbReference type="EMBL" id="TXL65240.1"/>
    </source>
</evidence>
<organism evidence="7 8">
    <name type="scientific">Zeimonas arvi</name>
    <dbReference type="NCBI Taxonomy" id="2498847"/>
    <lineage>
        <taxon>Bacteria</taxon>
        <taxon>Pseudomonadati</taxon>
        <taxon>Pseudomonadota</taxon>
        <taxon>Betaproteobacteria</taxon>
        <taxon>Burkholderiales</taxon>
        <taxon>Burkholderiaceae</taxon>
        <taxon>Zeimonas</taxon>
    </lineage>
</organism>
<proteinExistence type="predicted"/>
<dbReference type="Pfam" id="PF09339">
    <property type="entry name" value="HTH_IclR"/>
    <property type="match status" value="1"/>
</dbReference>
<feature type="region of interest" description="Disordered" evidence="4">
    <location>
        <begin position="269"/>
        <end position="303"/>
    </location>
</feature>
<evidence type="ECO:0000259" key="5">
    <source>
        <dbReference type="PROSITE" id="PS51077"/>
    </source>
</evidence>
<dbReference type="NCBIfam" id="TIGR02431">
    <property type="entry name" value="pcaR_pcaU"/>
    <property type="match status" value="1"/>
</dbReference>
<evidence type="ECO:0000256" key="1">
    <source>
        <dbReference type="ARBA" id="ARBA00023015"/>
    </source>
</evidence>
<dbReference type="Gene3D" id="3.30.450.40">
    <property type="match status" value="1"/>
</dbReference>
<dbReference type="InterPro" id="IPR005471">
    <property type="entry name" value="Tscrpt_reg_IclR_N"/>
</dbReference>
<evidence type="ECO:0000256" key="4">
    <source>
        <dbReference type="SAM" id="MobiDB-lite"/>
    </source>
</evidence>
<dbReference type="SUPFAM" id="SSF46785">
    <property type="entry name" value="Winged helix' DNA-binding domain"/>
    <property type="match status" value="1"/>
</dbReference>
<reference evidence="7 8" key="1">
    <citation type="submission" date="2019-06" db="EMBL/GenBank/DDBJ databases">
        <title>Quisquiliibacterium sp. nov., isolated from a maize field.</title>
        <authorList>
            <person name="Lin S.-Y."/>
            <person name="Tsai C.-F."/>
            <person name="Young C.-C."/>
        </authorList>
    </citation>
    <scope>NUCLEOTIDE SEQUENCE [LARGE SCALE GENOMIC DNA]</scope>
    <source>
        <strain evidence="7 8">CC-CFT501</strain>
    </source>
</reference>
<dbReference type="GO" id="GO:0045893">
    <property type="term" value="P:positive regulation of DNA-templated transcription"/>
    <property type="evidence" value="ECO:0007669"/>
    <property type="project" value="InterPro"/>
</dbReference>
<dbReference type="GO" id="GO:0003700">
    <property type="term" value="F:DNA-binding transcription factor activity"/>
    <property type="evidence" value="ECO:0007669"/>
    <property type="project" value="TreeGrafter"/>
</dbReference>
<dbReference type="InterPro" id="IPR014757">
    <property type="entry name" value="Tscrpt_reg_IclR_C"/>
</dbReference>